<dbReference type="AlphaFoldDB" id="A0AAN8IAY1"/>
<feature type="signal peptide" evidence="1">
    <location>
        <begin position="1"/>
        <end position="16"/>
    </location>
</feature>
<evidence type="ECO:0000313" key="2">
    <source>
        <dbReference type="EMBL" id="KAK5965851.1"/>
    </source>
</evidence>
<dbReference type="Proteomes" id="UP001331761">
    <property type="component" value="Unassembled WGS sequence"/>
</dbReference>
<reference evidence="2 3" key="1">
    <citation type="submission" date="2019-10" db="EMBL/GenBank/DDBJ databases">
        <title>Assembly and Annotation for the nematode Trichostrongylus colubriformis.</title>
        <authorList>
            <person name="Martin J."/>
        </authorList>
    </citation>
    <scope>NUCLEOTIDE SEQUENCE [LARGE SCALE GENOMIC DNA]</scope>
    <source>
        <strain evidence="2">G859</strain>
        <tissue evidence="2">Whole worm</tissue>
    </source>
</reference>
<comment type="caution">
    <text evidence="2">The sequence shown here is derived from an EMBL/GenBank/DDBJ whole genome shotgun (WGS) entry which is preliminary data.</text>
</comment>
<keyword evidence="3" id="KW-1185">Reference proteome</keyword>
<protein>
    <submittedName>
        <fullName evidence="2">Uncharacterized protein</fullName>
    </submittedName>
</protein>
<feature type="chain" id="PRO_5043000625" evidence="1">
    <location>
        <begin position="17"/>
        <end position="85"/>
    </location>
</feature>
<evidence type="ECO:0000313" key="3">
    <source>
        <dbReference type="Proteomes" id="UP001331761"/>
    </source>
</evidence>
<organism evidence="2 3">
    <name type="scientific">Trichostrongylus colubriformis</name>
    <name type="common">Black scour worm</name>
    <dbReference type="NCBI Taxonomy" id="6319"/>
    <lineage>
        <taxon>Eukaryota</taxon>
        <taxon>Metazoa</taxon>
        <taxon>Ecdysozoa</taxon>
        <taxon>Nematoda</taxon>
        <taxon>Chromadorea</taxon>
        <taxon>Rhabditida</taxon>
        <taxon>Rhabditina</taxon>
        <taxon>Rhabditomorpha</taxon>
        <taxon>Strongyloidea</taxon>
        <taxon>Trichostrongylidae</taxon>
        <taxon>Trichostrongylus</taxon>
    </lineage>
</organism>
<proteinExistence type="predicted"/>
<sequence>MRVLFVLLLLISSMFAYPSSEDEFHRTVRVKRQFGMGYGGPWGMGGWGGGWGGGWRPRWGGGWGGRWGGGWGGGWGYPGAALYGR</sequence>
<evidence type="ECO:0000256" key="1">
    <source>
        <dbReference type="SAM" id="SignalP"/>
    </source>
</evidence>
<name>A0AAN8IAY1_TRICO</name>
<dbReference type="EMBL" id="WIXE01024159">
    <property type="protein sequence ID" value="KAK5965851.1"/>
    <property type="molecule type" value="Genomic_DNA"/>
</dbReference>
<accession>A0AAN8IAY1</accession>
<gene>
    <name evidence="2" type="ORF">GCK32_002517</name>
</gene>
<keyword evidence="1" id="KW-0732">Signal</keyword>